<evidence type="ECO:0000256" key="5">
    <source>
        <dbReference type="SAM" id="Phobius"/>
    </source>
</evidence>
<dbReference type="PANTHER" id="PTHR11860:SF87">
    <property type="entry name" value="CMRF35-LIKE MOLECULE 8"/>
    <property type="match status" value="1"/>
</dbReference>
<evidence type="ECO:0000256" key="4">
    <source>
        <dbReference type="SAM" id="MobiDB-lite"/>
    </source>
</evidence>
<protein>
    <recommendedName>
        <fullName evidence="7">Ig-like domain-containing protein</fullName>
    </recommendedName>
</protein>
<evidence type="ECO:0000313" key="8">
    <source>
        <dbReference type="EMBL" id="KAK3505560.1"/>
    </source>
</evidence>
<accession>A0AAE0UH26</accession>
<feature type="signal peptide" evidence="6">
    <location>
        <begin position="1"/>
        <end position="22"/>
    </location>
</feature>
<evidence type="ECO:0000256" key="2">
    <source>
        <dbReference type="ARBA" id="ARBA00022692"/>
    </source>
</evidence>
<dbReference type="EMBL" id="JAUCMX010000866">
    <property type="protein sequence ID" value="KAK3505560.1"/>
    <property type="molecule type" value="Genomic_DNA"/>
</dbReference>
<dbReference type="InterPro" id="IPR013783">
    <property type="entry name" value="Ig-like_fold"/>
</dbReference>
<dbReference type="Gene3D" id="2.60.40.10">
    <property type="entry name" value="Immunoglobulins"/>
    <property type="match status" value="2"/>
</dbReference>
<dbReference type="InterPro" id="IPR003599">
    <property type="entry name" value="Ig_sub"/>
</dbReference>
<reference evidence="8" key="1">
    <citation type="submission" date="2023-06" db="EMBL/GenBank/DDBJ databases">
        <title>Male Hemibagrus guttatus genome.</title>
        <authorList>
            <person name="Bian C."/>
        </authorList>
    </citation>
    <scope>NUCLEOTIDE SEQUENCE</scope>
    <source>
        <strain evidence="8">Male_cb2023</strain>
        <tissue evidence="8">Muscle</tissue>
    </source>
</reference>
<feature type="non-terminal residue" evidence="8">
    <location>
        <position position="1"/>
    </location>
</feature>
<sequence>HTPNTFVYCKHGLNLLLTGALASRYVTAYAGTRSNIKCRYEDEYKDKPKSFYKVETDQWSFDRIRTKPDSEWSHDGRFSIHDNRSAGFFSVFIRELNTEDTGTYACAVVVSDETEIYTVVKLNVTEGLSHEKSINETVYVGADLTVSCNYPESHRNDNKFLCKRIATAACSYTLTVKENRVNTKKGHFSLYDDREKQIVTVSLKNVTEQDSGEYWCGAEVNWKFDHGYKVYFKRINLEITRFSPAFTVISVVLLLLLIGMIFLIVTLHKRYKAQDPKTTQTSRETNGDHGNNPNVLPLQSTQTANLPESVYQRLDPRTNQSDSVYQSLNRTGNQSDSVYQSLNRTGNQSDSVYQSLNRTGNQSDSVYGNVKLNTN</sequence>
<dbReference type="SMART" id="SM00409">
    <property type="entry name" value="IG"/>
    <property type="match status" value="2"/>
</dbReference>
<dbReference type="PANTHER" id="PTHR11860">
    <property type="entry name" value="POLYMERIC-IMMUNOGLOBULIN RECEPTOR"/>
    <property type="match status" value="1"/>
</dbReference>
<feature type="compositionally biased region" description="Polar residues" evidence="4">
    <location>
        <begin position="276"/>
        <end position="299"/>
    </location>
</feature>
<name>A0AAE0UH26_9TELE</name>
<evidence type="ECO:0000256" key="6">
    <source>
        <dbReference type="SAM" id="SignalP"/>
    </source>
</evidence>
<keyword evidence="5" id="KW-1133">Transmembrane helix</keyword>
<feature type="chain" id="PRO_5042092291" description="Ig-like domain-containing protein" evidence="6">
    <location>
        <begin position="23"/>
        <end position="375"/>
    </location>
</feature>
<feature type="compositionally biased region" description="Polar residues" evidence="4">
    <location>
        <begin position="317"/>
        <end position="375"/>
    </location>
</feature>
<dbReference type="GO" id="GO:0005886">
    <property type="term" value="C:plasma membrane"/>
    <property type="evidence" value="ECO:0007669"/>
    <property type="project" value="TreeGrafter"/>
</dbReference>
<comment type="caution">
    <text evidence="8">The sequence shown here is derived from an EMBL/GenBank/DDBJ whole genome shotgun (WGS) entry which is preliminary data.</text>
</comment>
<dbReference type="InterPro" id="IPR013106">
    <property type="entry name" value="Ig_V-set"/>
</dbReference>
<keyword evidence="3 5" id="KW-0472">Membrane</keyword>
<evidence type="ECO:0000259" key="7">
    <source>
        <dbReference type="PROSITE" id="PS50835"/>
    </source>
</evidence>
<dbReference type="GO" id="GO:0004888">
    <property type="term" value="F:transmembrane signaling receptor activity"/>
    <property type="evidence" value="ECO:0007669"/>
    <property type="project" value="TreeGrafter"/>
</dbReference>
<keyword evidence="6" id="KW-0732">Signal</keyword>
<feature type="transmembrane region" description="Helical" evidence="5">
    <location>
        <begin position="245"/>
        <end position="267"/>
    </location>
</feature>
<evidence type="ECO:0000313" key="9">
    <source>
        <dbReference type="Proteomes" id="UP001274896"/>
    </source>
</evidence>
<organism evidence="8 9">
    <name type="scientific">Hemibagrus guttatus</name>
    <dbReference type="NCBI Taxonomy" id="175788"/>
    <lineage>
        <taxon>Eukaryota</taxon>
        <taxon>Metazoa</taxon>
        <taxon>Chordata</taxon>
        <taxon>Craniata</taxon>
        <taxon>Vertebrata</taxon>
        <taxon>Euteleostomi</taxon>
        <taxon>Actinopterygii</taxon>
        <taxon>Neopterygii</taxon>
        <taxon>Teleostei</taxon>
        <taxon>Ostariophysi</taxon>
        <taxon>Siluriformes</taxon>
        <taxon>Bagridae</taxon>
        <taxon>Hemibagrus</taxon>
    </lineage>
</organism>
<dbReference type="PROSITE" id="PS50835">
    <property type="entry name" value="IG_LIKE"/>
    <property type="match status" value="1"/>
</dbReference>
<dbReference type="Pfam" id="PF07686">
    <property type="entry name" value="V-set"/>
    <property type="match status" value="2"/>
</dbReference>
<dbReference type="InterPro" id="IPR036179">
    <property type="entry name" value="Ig-like_dom_sf"/>
</dbReference>
<feature type="domain" description="Ig-like" evidence="7">
    <location>
        <begin position="3"/>
        <end position="117"/>
    </location>
</feature>
<dbReference type="SUPFAM" id="SSF48726">
    <property type="entry name" value="Immunoglobulin"/>
    <property type="match status" value="2"/>
</dbReference>
<dbReference type="InterPro" id="IPR007110">
    <property type="entry name" value="Ig-like_dom"/>
</dbReference>
<keyword evidence="9" id="KW-1185">Reference proteome</keyword>
<evidence type="ECO:0000256" key="3">
    <source>
        <dbReference type="ARBA" id="ARBA00023136"/>
    </source>
</evidence>
<proteinExistence type="predicted"/>
<feature type="region of interest" description="Disordered" evidence="4">
    <location>
        <begin position="274"/>
        <end position="299"/>
    </location>
</feature>
<dbReference type="AlphaFoldDB" id="A0AAE0UH26"/>
<dbReference type="InterPro" id="IPR050671">
    <property type="entry name" value="CD300_family_receptors"/>
</dbReference>
<dbReference type="Proteomes" id="UP001274896">
    <property type="component" value="Unassembled WGS sequence"/>
</dbReference>
<feature type="region of interest" description="Disordered" evidence="4">
    <location>
        <begin position="312"/>
        <end position="375"/>
    </location>
</feature>
<gene>
    <name evidence="8" type="ORF">QTP70_021771</name>
</gene>
<keyword evidence="2 5" id="KW-0812">Transmembrane</keyword>
<evidence type="ECO:0000256" key="1">
    <source>
        <dbReference type="ARBA" id="ARBA00004370"/>
    </source>
</evidence>
<comment type="subcellular location">
    <subcellularLocation>
        <location evidence="1">Membrane</location>
    </subcellularLocation>
</comment>